<accession>A0A6J5LGP1</accession>
<keyword evidence="4" id="KW-0411">Iron-sulfur</keyword>
<keyword evidence="3" id="KW-0408">Iron</keyword>
<feature type="domain" description="Radical SAM core" evidence="5">
    <location>
        <begin position="15"/>
        <end position="239"/>
    </location>
</feature>
<dbReference type="EMBL" id="LR796274">
    <property type="protein sequence ID" value="CAB4133381.1"/>
    <property type="molecule type" value="Genomic_DNA"/>
</dbReference>
<evidence type="ECO:0000256" key="1">
    <source>
        <dbReference type="ARBA" id="ARBA00022691"/>
    </source>
</evidence>
<dbReference type="InterPro" id="IPR058240">
    <property type="entry name" value="rSAM_sf"/>
</dbReference>
<keyword evidence="2" id="KW-0479">Metal-binding</keyword>
<dbReference type="Pfam" id="PF04055">
    <property type="entry name" value="Radical_SAM"/>
    <property type="match status" value="1"/>
</dbReference>
<evidence type="ECO:0000259" key="5">
    <source>
        <dbReference type="PROSITE" id="PS51918"/>
    </source>
</evidence>
<dbReference type="GO" id="GO:0003824">
    <property type="term" value="F:catalytic activity"/>
    <property type="evidence" value="ECO:0007669"/>
    <property type="project" value="InterPro"/>
</dbReference>
<dbReference type="InterPro" id="IPR013785">
    <property type="entry name" value="Aldolase_TIM"/>
</dbReference>
<protein>
    <submittedName>
        <fullName evidence="6">Radical_SAM domain containing protein</fullName>
    </submittedName>
</protein>
<dbReference type="SUPFAM" id="SSF102114">
    <property type="entry name" value="Radical SAM enzymes"/>
    <property type="match status" value="1"/>
</dbReference>
<dbReference type="InterPro" id="IPR050377">
    <property type="entry name" value="Radical_SAM_PqqE_MftC-like"/>
</dbReference>
<evidence type="ECO:0000256" key="2">
    <source>
        <dbReference type="ARBA" id="ARBA00022723"/>
    </source>
</evidence>
<reference evidence="6" key="1">
    <citation type="submission" date="2020-04" db="EMBL/GenBank/DDBJ databases">
        <authorList>
            <person name="Chiriac C."/>
            <person name="Salcher M."/>
            <person name="Ghai R."/>
            <person name="Kavagutti S V."/>
        </authorList>
    </citation>
    <scope>NUCLEOTIDE SEQUENCE</scope>
</reference>
<dbReference type="CDD" id="cd01335">
    <property type="entry name" value="Radical_SAM"/>
    <property type="match status" value="1"/>
</dbReference>
<dbReference type="GO" id="GO:0051536">
    <property type="term" value="F:iron-sulfur cluster binding"/>
    <property type="evidence" value="ECO:0007669"/>
    <property type="project" value="UniProtKB-KW"/>
</dbReference>
<evidence type="ECO:0000256" key="4">
    <source>
        <dbReference type="ARBA" id="ARBA00023014"/>
    </source>
</evidence>
<organism evidence="6">
    <name type="scientific">uncultured Caudovirales phage</name>
    <dbReference type="NCBI Taxonomy" id="2100421"/>
    <lineage>
        <taxon>Viruses</taxon>
        <taxon>Duplodnaviria</taxon>
        <taxon>Heunggongvirae</taxon>
        <taxon>Uroviricota</taxon>
        <taxon>Caudoviricetes</taxon>
        <taxon>Peduoviridae</taxon>
        <taxon>Maltschvirus</taxon>
        <taxon>Maltschvirus maltsch</taxon>
    </lineage>
</organism>
<dbReference type="PANTHER" id="PTHR11228">
    <property type="entry name" value="RADICAL SAM DOMAIN PROTEIN"/>
    <property type="match status" value="1"/>
</dbReference>
<dbReference type="SFLD" id="SFLDS00029">
    <property type="entry name" value="Radical_SAM"/>
    <property type="match status" value="1"/>
</dbReference>
<dbReference type="Gene3D" id="3.20.20.70">
    <property type="entry name" value="Aldolase class I"/>
    <property type="match status" value="1"/>
</dbReference>
<name>A0A6J5LGP1_9CAUD</name>
<dbReference type="PROSITE" id="PS51918">
    <property type="entry name" value="RADICAL_SAM"/>
    <property type="match status" value="1"/>
</dbReference>
<evidence type="ECO:0000313" key="6">
    <source>
        <dbReference type="EMBL" id="CAB4133381.1"/>
    </source>
</evidence>
<keyword evidence="1" id="KW-0949">S-adenosyl-L-methionine</keyword>
<proteinExistence type="predicted"/>
<evidence type="ECO:0000256" key="3">
    <source>
        <dbReference type="ARBA" id="ARBA00023004"/>
    </source>
</evidence>
<dbReference type="GO" id="GO:0046872">
    <property type="term" value="F:metal ion binding"/>
    <property type="evidence" value="ECO:0007669"/>
    <property type="project" value="UniProtKB-KW"/>
</dbReference>
<dbReference type="PANTHER" id="PTHR11228:SF7">
    <property type="entry name" value="PQQA PEPTIDE CYCLASE"/>
    <property type="match status" value="1"/>
</dbReference>
<sequence length="305" mass="35985">MKEYLLATDYLEATEHLPRIQYLETMTTYACTLSCRWCTNYSDYGMKGGYVKWDTIKPTLDKLFSRMRVDCFGFIGGEPFLNPELETWIREFKTNYPYVTLMVLTNGQLFMKNQWILDCMEEYGMIYLKVSEHQPDEPYFEDMVATIKNRFAWEQVDSELYFYQEKILDFEIAKLPTFLKTYKGEYGSMKPYNSNPEEAFKICNQQICPILEDGKLYKCSSVGMLGRVLSDHNQLDDPDWKPYLSNGLSLDCTDEELRAWADNFGKSHEICKMCPTHQDTPYYPHYQNVTSNLKPDFYKKIIKIN</sequence>
<gene>
    <name evidence="6" type="ORF">UFOVP257_164</name>
</gene>
<dbReference type="InterPro" id="IPR007197">
    <property type="entry name" value="rSAM"/>
</dbReference>